<keyword evidence="2" id="KW-0479">Metal-binding</keyword>
<dbReference type="GO" id="GO:0016616">
    <property type="term" value="F:oxidoreductase activity, acting on the CH-OH group of donors, NAD or NADP as acceptor"/>
    <property type="evidence" value="ECO:0007669"/>
    <property type="project" value="InterPro"/>
</dbReference>
<sequence>MSEMEERKVTGWAALEFSHHILSLKTGPEDVAFKVLYCGIDHTDLHQMRNKIHMTNYLLVPGHEVVGEVMELGCDVKRFKVGDMVGVECIIGSCGDCNSCKSSMEQYCKSKILTYNGIYKDGRPTQGGFSSAIVVHHKFMVRIPEKLLLGQAAPLLWAIIRNFLWSGDPEKRKVVTVSWAKTFKPTNEGGLGLRRLQDINKSLLMKLVWEVIQGKTEWAKYIHTKFYNTAGGMTNYYKNSSMWPAIKEVINIMKPQMQWVVGSGKQINIWDSLWIRDSLLREEILGQSHLNTVDQLITNGHWNIPAEIDNVFQQLVQVMPITGLDKKRPAVWWYKWVWGSSVHPKISNFNWRLMNRAVPTESELQNRGVTTVSICCMCNSAAETIEHLFWDCSLTSLKTTALSSKSCGDPLFSSAYTWQVHVSSMKRKILSDLKKCSSQSKATMHNTVLELSILQSIGVQGRPRDAPCVQSCYWLAPAIDEFRISCDGASLGNTGGQWVWIYFYDWDSLGNPGVSGCGSIFRDHNSEVIGVMVINMPMASAFQAECNSMVESWTKQLGWAMTRYG</sequence>
<protein>
    <submittedName>
        <fullName evidence="7">Uncharacterized protein</fullName>
    </submittedName>
</protein>
<evidence type="ECO:0000256" key="2">
    <source>
        <dbReference type="ARBA" id="ARBA00022723"/>
    </source>
</evidence>
<evidence type="ECO:0000259" key="5">
    <source>
        <dbReference type="Pfam" id="PF08240"/>
    </source>
</evidence>
<dbReference type="AlphaFoldDB" id="A0A7J7N511"/>
<keyword evidence="8" id="KW-1185">Reference proteome</keyword>
<keyword evidence="3" id="KW-0862">Zinc</keyword>
<dbReference type="SUPFAM" id="SSF50129">
    <property type="entry name" value="GroES-like"/>
    <property type="match status" value="1"/>
</dbReference>
<evidence type="ECO:0000256" key="1">
    <source>
        <dbReference type="ARBA" id="ARBA00001947"/>
    </source>
</evidence>
<dbReference type="InterPro" id="IPR047109">
    <property type="entry name" value="CAD-like"/>
</dbReference>
<evidence type="ECO:0000259" key="6">
    <source>
        <dbReference type="Pfam" id="PF13966"/>
    </source>
</evidence>
<dbReference type="PANTHER" id="PTHR42683">
    <property type="entry name" value="ALDEHYDE REDUCTASE"/>
    <property type="match status" value="1"/>
</dbReference>
<dbReference type="Pfam" id="PF13966">
    <property type="entry name" value="zf-RVT"/>
    <property type="match status" value="1"/>
</dbReference>
<dbReference type="Pfam" id="PF08240">
    <property type="entry name" value="ADH_N"/>
    <property type="match status" value="1"/>
</dbReference>
<evidence type="ECO:0000256" key="3">
    <source>
        <dbReference type="ARBA" id="ARBA00022833"/>
    </source>
</evidence>
<evidence type="ECO:0000313" key="7">
    <source>
        <dbReference type="EMBL" id="KAF6161998.1"/>
    </source>
</evidence>
<proteinExistence type="predicted"/>
<dbReference type="Gene3D" id="3.90.180.10">
    <property type="entry name" value="Medium-chain alcohol dehydrogenases, catalytic domain"/>
    <property type="match status" value="1"/>
</dbReference>
<dbReference type="PROSITE" id="PS00059">
    <property type="entry name" value="ADH_ZINC"/>
    <property type="match status" value="1"/>
</dbReference>
<feature type="domain" description="Reverse transcriptase zinc-binding" evidence="6">
    <location>
        <begin position="325"/>
        <end position="395"/>
    </location>
</feature>
<accession>A0A7J7N511</accession>
<dbReference type="InterPro" id="IPR002328">
    <property type="entry name" value="ADH_Zn_CS"/>
</dbReference>
<organism evidence="7 8">
    <name type="scientific">Kingdonia uniflora</name>
    <dbReference type="NCBI Taxonomy" id="39325"/>
    <lineage>
        <taxon>Eukaryota</taxon>
        <taxon>Viridiplantae</taxon>
        <taxon>Streptophyta</taxon>
        <taxon>Embryophyta</taxon>
        <taxon>Tracheophyta</taxon>
        <taxon>Spermatophyta</taxon>
        <taxon>Magnoliopsida</taxon>
        <taxon>Ranunculales</taxon>
        <taxon>Circaeasteraceae</taxon>
        <taxon>Kingdonia</taxon>
    </lineage>
</organism>
<dbReference type="InterPro" id="IPR013154">
    <property type="entry name" value="ADH-like_N"/>
</dbReference>
<comment type="caution">
    <text evidence="7">The sequence shown here is derived from an EMBL/GenBank/DDBJ whole genome shotgun (WGS) entry which is preliminary data.</text>
</comment>
<keyword evidence="4" id="KW-0560">Oxidoreductase</keyword>
<dbReference type="InterPro" id="IPR026960">
    <property type="entry name" value="RVT-Znf"/>
</dbReference>
<dbReference type="GO" id="GO:0008270">
    <property type="term" value="F:zinc ion binding"/>
    <property type="evidence" value="ECO:0007669"/>
    <property type="project" value="InterPro"/>
</dbReference>
<gene>
    <name evidence="7" type="ORF">GIB67_021919</name>
</gene>
<comment type="cofactor">
    <cofactor evidence="1">
        <name>Zn(2+)</name>
        <dbReference type="ChEBI" id="CHEBI:29105"/>
    </cofactor>
</comment>
<reference evidence="7 8" key="1">
    <citation type="journal article" date="2020" name="IScience">
        <title>Genome Sequencing of the Endangered Kingdonia uniflora (Circaeasteraceae, Ranunculales) Reveals Potential Mechanisms of Evolutionary Specialization.</title>
        <authorList>
            <person name="Sun Y."/>
            <person name="Deng T."/>
            <person name="Zhang A."/>
            <person name="Moore M.J."/>
            <person name="Landis J.B."/>
            <person name="Lin N."/>
            <person name="Zhang H."/>
            <person name="Zhang X."/>
            <person name="Huang J."/>
            <person name="Zhang X."/>
            <person name="Sun H."/>
            <person name="Wang H."/>
        </authorList>
    </citation>
    <scope>NUCLEOTIDE SEQUENCE [LARGE SCALE GENOMIC DNA]</scope>
    <source>
        <strain evidence="7">TB1705</strain>
        <tissue evidence="7">Leaf</tissue>
    </source>
</reference>
<dbReference type="Proteomes" id="UP000541444">
    <property type="component" value="Unassembled WGS sequence"/>
</dbReference>
<dbReference type="InterPro" id="IPR011032">
    <property type="entry name" value="GroES-like_sf"/>
</dbReference>
<evidence type="ECO:0000256" key="4">
    <source>
        <dbReference type="ARBA" id="ARBA00023002"/>
    </source>
</evidence>
<name>A0A7J7N511_9MAGN</name>
<dbReference type="OrthoDB" id="1879366at2759"/>
<evidence type="ECO:0000313" key="8">
    <source>
        <dbReference type="Proteomes" id="UP000541444"/>
    </source>
</evidence>
<dbReference type="EMBL" id="JACGCM010001064">
    <property type="protein sequence ID" value="KAF6161998.1"/>
    <property type="molecule type" value="Genomic_DNA"/>
</dbReference>
<feature type="domain" description="Alcohol dehydrogenase-like N-terminal" evidence="5">
    <location>
        <begin position="27"/>
        <end position="145"/>
    </location>
</feature>